<dbReference type="Pfam" id="PF04463">
    <property type="entry name" value="2-thiour_desulf"/>
    <property type="match status" value="1"/>
</dbReference>
<comment type="caution">
    <text evidence="1">The sequence shown here is derived from an EMBL/GenBank/DDBJ whole genome shotgun (WGS) entry which is preliminary data.</text>
</comment>
<dbReference type="PANTHER" id="PTHR30087">
    <property type="entry name" value="INNER MEMBRANE PROTEIN"/>
    <property type="match status" value="1"/>
</dbReference>
<reference evidence="1" key="2">
    <citation type="journal article" date="2021" name="PeerJ">
        <title>Extensive microbial diversity within the chicken gut microbiome revealed by metagenomics and culture.</title>
        <authorList>
            <person name="Gilroy R."/>
            <person name="Ravi A."/>
            <person name="Getino M."/>
            <person name="Pursley I."/>
            <person name="Horton D.L."/>
            <person name="Alikhan N.F."/>
            <person name="Baker D."/>
            <person name="Gharbi K."/>
            <person name="Hall N."/>
            <person name="Watson M."/>
            <person name="Adriaenssens E.M."/>
            <person name="Foster-Nyarko E."/>
            <person name="Jarju S."/>
            <person name="Secka A."/>
            <person name="Antonio M."/>
            <person name="Oren A."/>
            <person name="Chaudhuri R.R."/>
            <person name="La Ragione R."/>
            <person name="Hildebrand F."/>
            <person name="Pallen M.J."/>
        </authorList>
    </citation>
    <scope>NUCLEOTIDE SEQUENCE</scope>
    <source>
        <strain evidence="1">ChiSjej4B22-8148</strain>
    </source>
</reference>
<sequence>MNILVSACLLGMNCRYDGENNWNSALALLRKKHCLVPVCPEVFGGLSTPREPAEIREGKVYNRLGEEVTANFTKGAAETLKLAKFFGCQAAVLKERSPSCGCGVIYDGSFSGKKIPGDGITAALLKRHGIQVIGESKIEFLADKGWEKETC</sequence>
<protein>
    <submittedName>
        <fullName evidence="1">DUF523 domain-containing protein</fullName>
    </submittedName>
</protein>
<accession>A0A9D1AEM7</accession>
<name>A0A9D1AEM7_9FIRM</name>
<dbReference type="PANTHER" id="PTHR30087:SF1">
    <property type="entry name" value="HYPOTHETICAL CYTOSOLIC PROTEIN"/>
    <property type="match status" value="1"/>
</dbReference>
<evidence type="ECO:0000313" key="1">
    <source>
        <dbReference type="EMBL" id="HIR14858.1"/>
    </source>
</evidence>
<reference evidence="1" key="1">
    <citation type="submission" date="2020-10" db="EMBL/GenBank/DDBJ databases">
        <authorList>
            <person name="Gilroy R."/>
        </authorList>
    </citation>
    <scope>NUCLEOTIDE SEQUENCE</scope>
    <source>
        <strain evidence="1">ChiSjej4B22-8148</strain>
    </source>
</reference>
<evidence type="ECO:0000313" key="2">
    <source>
        <dbReference type="Proteomes" id="UP000886757"/>
    </source>
</evidence>
<dbReference type="Proteomes" id="UP000886757">
    <property type="component" value="Unassembled WGS sequence"/>
</dbReference>
<proteinExistence type="predicted"/>
<dbReference type="EMBL" id="DVGK01000155">
    <property type="protein sequence ID" value="HIR14858.1"/>
    <property type="molecule type" value="Genomic_DNA"/>
</dbReference>
<gene>
    <name evidence="1" type="ORF">IAB31_13165</name>
</gene>
<dbReference type="InterPro" id="IPR007553">
    <property type="entry name" value="2-thiour_desulf"/>
</dbReference>
<organism evidence="1 2">
    <name type="scientific">Candidatus Choladousia intestinavium</name>
    <dbReference type="NCBI Taxonomy" id="2840727"/>
    <lineage>
        <taxon>Bacteria</taxon>
        <taxon>Bacillati</taxon>
        <taxon>Bacillota</taxon>
        <taxon>Clostridia</taxon>
        <taxon>Lachnospirales</taxon>
        <taxon>Lachnospiraceae</taxon>
        <taxon>Lachnospiraceae incertae sedis</taxon>
        <taxon>Candidatus Choladousia</taxon>
    </lineage>
</organism>
<dbReference type="AlphaFoldDB" id="A0A9D1AEM7"/>